<evidence type="ECO:0000313" key="3">
    <source>
        <dbReference type="WBParaSite" id="PgB14X_g055_t01"/>
    </source>
</evidence>
<dbReference type="Pfam" id="PF00622">
    <property type="entry name" value="SPRY"/>
    <property type="match status" value="1"/>
</dbReference>
<feature type="domain" description="B30.2/SPRY" evidence="1">
    <location>
        <begin position="12"/>
        <end position="203"/>
    </location>
</feature>
<dbReference type="GO" id="GO:0019005">
    <property type="term" value="C:SCF ubiquitin ligase complex"/>
    <property type="evidence" value="ECO:0007669"/>
    <property type="project" value="TreeGrafter"/>
</dbReference>
<dbReference type="SUPFAM" id="SSF49899">
    <property type="entry name" value="Concanavalin A-like lectins/glucanases"/>
    <property type="match status" value="1"/>
</dbReference>
<organism evidence="2 3">
    <name type="scientific">Parascaris univalens</name>
    <name type="common">Nematode worm</name>
    <dbReference type="NCBI Taxonomy" id="6257"/>
    <lineage>
        <taxon>Eukaryota</taxon>
        <taxon>Metazoa</taxon>
        <taxon>Ecdysozoa</taxon>
        <taxon>Nematoda</taxon>
        <taxon>Chromadorea</taxon>
        <taxon>Rhabditida</taxon>
        <taxon>Spirurina</taxon>
        <taxon>Ascaridomorpha</taxon>
        <taxon>Ascaridoidea</taxon>
        <taxon>Ascarididae</taxon>
        <taxon>Parascaris</taxon>
    </lineage>
</organism>
<dbReference type="InterPro" id="IPR050672">
    <property type="entry name" value="FBXO45-Fsn/SPSB_families"/>
</dbReference>
<reference evidence="3" key="1">
    <citation type="submission" date="2022-11" db="UniProtKB">
        <authorList>
            <consortium name="WormBaseParasite"/>
        </authorList>
    </citation>
    <scope>IDENTIFICATION</scope>
</reference>
<sequence length="263" mass="29822">MKDNSTCSCEALGSTTQQLLPLIAKMAPEYWSWDYDPQVSKNEVFIEDNRVTFHREYSYGTAAVRAKKRLTANTIAYWEIRVPHRLFGTSVMFGIGNDCAQHSLVHRFENLLGADSNSYGLSHTGHIFHDGLCVRFCERFPARGSTAVGLMFHGPSASLAYFRDGSLLGVAFSHIDLSRPLYPMISSTAQKSEFILCEQRFLHMTPYSLCECALQCISRLVRNDTLLDSLHLPLNLNLELCERINARTRRRLCMQHSSIVVHN</sequence>
<dbReference type="InterPro" id="IPR013320">
    <property type="entry name" value="ConA-like_dom_sf"/>
</dbReference>
<dbReference type="InterPro" id="IPR035754">
    <property type="entry name" value="SPRY_SPSB3"/>
</dbReference>
<dbReference type="PANTHER" id="PTHR12245:SF12">
    <property type="entry name" value="SPRY DOMAIN-CONTAINING SOCS BOX PROTEIN 3"/>
    <property type="match status" value="1"/>
</dbReference>
<accession>A0A914ZQN4</accession>
<proteinExistence type="predicted"/>
<dbReference type="PANTHER" id="PTHR12245">
    <property type="entry name" value="SPRY DOMAIN CONTAINING SOCS BOX PROTEIN"/>
    <property type="match status" value="1"/>
</dbReference>
<evidence type="ECO:0000259" key="1">
    <source>
        <dbReference type="PROSITE" id="PS50188"/>
    </source>
</evidence>
<dbReference type="PROSITE" id="PS50188">
    <property type="entry name" value="B302_SPRY"/>
    <property type="match status" value="1"/>
</dbReference>
<dbReference type="InterPro" id="IPR003877">
    <property type="entry name" value="SPRY_dom"/>
</dbReference>
<dbReference type="InterPro" id="IPR043136">
    <property type="entry name" value="B30.2/SPRY_sf"/>
</dbReference>
<protein>
    <submittedName>
        <fullName evidence="3">B30.2/SPRY domain-containing protein</fullName>
    </submittedName>
</protein>
<dbReference type="GO" id="GO:0043161">
    <property type="term" value="P:proteasome-mediated ubiquitin-dependent protein catabolic process"/>
    <property type="evidence" value="ECO:0007669"/>
    <property type="project" value="TreeGrafter"/>
</dbReference>
<name>A0A914ZQN4_PARUN</name>
<dbReference type="WBParaSite" id="PgB14X_g055_t01">
    <property type="protein sequence ID" value="PgB14X_g055_t01"/>
    <property type="gene ID" value="PgB14X_g055"/>
</dbReference>
<evidence type="ECO:0000313" key="2">
    <source>
        <dbReference type="Proteomes" id="UP000887569"/>
    </source>
</evidence>
<dbReference type="AlphaFoldDB" id="A0A914ZQN4"/>
<keyword evidence="2" id="KW-1185">Reference proteome</keyword>
<dbReference type="CDD" id="cd12876">
    <property type="entry name" value="SPRY_SOCS3"/>
    <property type="match status" value="1"/>
</dbReference>
<dbReference type="InterPro" id="IPR001870">
    <property type="entry name" value="B30.2/SPRY"/>
</dbReference>
<dbReference type="Gene3D" id="2.60.120.920">
    <property type="match status" value="1"/>
</dbReference>
<dbReference type="Proteomes" id="UP000887569">
    <property type="component" value="Unplaced"/>
</dbReference>